<keyword evidence="2" id="KW-1185">Reference proteome</keyword>
<proteinExistence type="predicted"/>
<accession>A0AAN8R6I7</accession>
<protein>
    <submittedName>
        <fullName evidence="1">Uncharacterized protein</fullName>
    </submittedName>
</protein>
<gene>
    <name evidence="1" type="ORF">J4Q44_G00052500</name>
</gene>
<dbReference type="EMBL" id="JAGTTL010000003">
    <property type="protein sequence ID" value="KAK6325908.1"/>
    <property type="molecule type" value="Genomic_DNA"/>
</dbReference>
<dbReference type="Proteomes" id="UP001356427">
    <property type="component" value="Unassembled WGS sequence"/>
</dbReference>
<dbReference type="AlphaFoldDB" id="A0AAN8R6I7"/>
<evidence type="ECO:0000313" key="2">
    <source>
        <dbReference type="Proteomes" id="UP001356427"/>
    </source>
</evidence>
<organism evidence="1 2">
    <name type="scientific">Coregonus suidteri</name>
    <dbReference type="NCBI Taxonomy" id="861788"/>
    <lineage>
        <taxon>Eukaryota</taxon>
        <taxon>Metazoa</taxon>
        <taxon>Chordata</taxon>
        <taxon>Craniata</taxon>
        <taxon>Vertebrata</taxon>
        <taxon>Euteleostomi</taxon>
        <taxon>Actinopterygii</taxon>
        <taxon>Neopterygii</taxon>
        <taxon>Teleostei</taxon>
        <taxon>Protacanthopterygii</taxon>
        <taxon>Salmoniformes</taxon>
        <taxon>Salmonidae</taxon>
        <taxon>Coregoninae</taxon>
        <taxon>Coregonus</taxon>
    </lineage>
</organism>
<reference evidence="1 2" key="1">
    <citation type="submission" date="2021-04" db="EMBL/GenBank/DDBJ databases">
        <authorList>
            <person name="De Guttry C."/>
            <person name="Zahm M."/>
            <person name="Klopp C."/>
            <person name="Cabau C."/>
            <person name="Louis A."/>
            <person name="Berthelot C."/>
            <person name="Parey E."/>
            <person name="Roest Crollius H."/>
            <person name="Montfort J."/>
            <person name="Robinson-Rechavi M."/>
            <person name="Bucao C."/>
            <person name="Bouchez O."/>
            <person name="Gislard M."/>
            <person name="Lluch J."/>
            <person name="Milhes M."/>
            <person name="Lampietro C."/>
            <person name="Lopez Roques C."/>
            <person name="Donnadieu C."/>
            <person name="Braasch I."/>
            <person name="Desvignes T."/>
            <person name="Postlethwait J."/>
            <person name="Bobe J."/>
            <person name="Wedekind C."/>
            <person name="Guiguen Y."/>
        </authorList>
    </citation>
    <scope>NUCLEOTIDE SEQUENCE [LARGE SCALE GENOMIC DNA]</scope>
    <source>
        <strain evidence="1">Cs_M1</strain>
        <tissue evidence="1">Blood</tissue>
    </source>
</reference>
<comment type="caution">
    <text evidence="1">The sequence shown here is derived from an EMBL/GenBank/DDBJ whole genome shotgun (WGS) entry which is preliminary data.</text>
</comment>
<evidence type="ECO:0000313" key="1">
    <source>
        <dbReference type="EMBL" id="KAK6325908.1"/>
    </source>
</evidence>
<sequence length="62" mass="7327">MMLYSLNLLQRNKCMQHLFTKNETCIPVLCIFLCHVILFSRSFLKVECGEIVSEICRLIYRA</sequence>
<name>A0AAN8R6I7_9TELE</name>